<dbReference type="InterPro" id="IPR050401">
    <property type="entry name" value="Cyclic_nucleotide_synthase"/>
</dbReference>
<evidence type="ECO:0000256" key="11">
    <source>
        <dbReference type="ARBA" id="ARBA00023180"/>
    </source>
</evidence>
<evidence type="ECO:0000256" key="15">
    <source>
        <dbReference type="RuleBase" id="RU003431"/>
    </source>
</evidence>
<dbReference type="Gene3D" id="3.40.50.2300">
    <property type="match status" value="2"/>
</dbReference>
<evidence type="ECO:0000256" key="9">
    <source>
        <dbReference type="ARBA" id="ARBA00023136"/>
    </source>
</evidence>
<name>A0AAN9TX99_9HEMI</name>
<dbReference type="InterPro" id="IPR001054">
    <property type="entry name" value="A/G_cyclase"/>
</dbReference>
<evidence type="ECO:0000256" key="3">
    <source>
        <dbReference type="ARBA" id="ARBA00012202"/>
    </source>
</evidence>
<dbReference type="PANTHER" id="PTHR11920:SF501">
    <property type="entry name" value="GUANYLATE CYCLASE 32E"/>
    <property type="match status" value="1"/>
</dbReference>
<evidence type="ECO:0000256" key="14">
    <source>
        <dbReference type="RuleBase" id="RU000405"/>
    </source>
</evidence>
<keyword evidence="12 14" id="KW-0456">Lyase</keyword>
<dbReference type="CDD" id="cd07302">
    <property type="entry name" value="CHD"/>
    <property type="match status" value="1"/>
</dbReference>
<organism evidence="19 20">
    <name type="scientific">Parthenolecanium corni</name>
    <dbReference type="NCBI Taxonomy" id="536013"/>
    <lineage>
        <taxon>Eukaryota</taxon>
        <taxon>Metazoa</taxon>
        <taxon>Ecdysozoa</taxon>
        <taxon>Arthropoda</taxon>
        <taxon>Hexapoda</taxon>
        <taxon>Insecta</taxon>
        <taxon>Pterygota</taxon>
        <taxon>Neoptera</taxon>
        <taxon>Paraneoptera</taxon>
        <taxon>Hemiptera</taxon>
        <taxon>Sternorrhyncha</taxon>
        <taxon>Coccoidea</taxon>
        <taxon>Coccidae</taxon>
        <taxon>Parthenolecanium</taxon>
    </lineage>
</organism>
<dbReference type="InterPro" id="IPR029787">
    <property type="entry name" value="Nucleotide_cyclase"/>
</dbReference>
<evidence type="ECO:0000256" key="4">
    <source>
        <dbReference type="ARBA" id="ARBA00022692"/>
    </source>
</evidence>
<dbReference type="InterPro" id="IPR028082">
    <property type="entry name" value="Peripla_BP_I"/>
</dbReference>
<dbReference type="Proteomes" id="UP001367676">
    <property type="component" value="Unassembled WGS sequence"/>
</dbReference>
<accession>A0AAN9TX99</accession>
<evidence type="ECO:0000256" key="6">
    <source>
        <dbReference type="ARBA" id="ARBA00022741"/>
    </source>
</evidence>
<dbReference type="PROSITE" id="PS00452">
    <property type="entry name" value="GUANYLATE_CYCLASE_1"/>
    <property type="match status" value="1"/>
</dbReference>
<dbReference type="EC" id="4.6.1.2" evidence="3 15"/>
<keyword evidence="10" id="KW-0675">Receptor</keyword>
<keyword evidence="6" id="KW-0547">Nucleotide-binding</keyword>
<keyword evidence="11" id="KW-0325">Glycoprotein</keyword>
<evidence type="ECO:0000256" key="1">
    <source>
        <dbReference type="ARBA" id="ARBA00001436"/>
    </source>
</evidence>
<dbReference type="GO" id="GO:0005525">
    <property type="term" value="F:GTP binding"/>
    <property type="evidence" value="ECO:0007669"/>
    <property type="project" value="UniProtKB-KW"/>
</dbReference>
<dbReference type="Gene3D" id="3.30.70.1230">
    <property type="entry name" value="Nucleotide cyclase"/>
    <property type="match status" value="1"/>
</dbReference>
<dbReference type="Pfam" id="PF07714">
    <property type="entry name" value="PK_Tyr_Ser-Thr"/>
    <property type="match status" value="1"/>
</dbReference>
<evidence type="ECO:0000256" key="5">
    <source>
        <dbReference type="ARBA" id="ARBA00022729"/>
    </source>
</evidence>
<keyword evidence="7" id="KW-1133">Transmembrane helix</keyword>
<evidence type="ECO:0000256" key="13">
    <source>
        <dbReference type="ARBA" id="ARBA00023293"/>
    </source>
</evidence>
<keyword evidence="8" id="KW-0342">GTP-binding</keyword>
<evidence type="ECO:0000313" key="20">
    <source>
        <dbReference type="Proteomes" id="UP001367676"/>
    </source>
</evidence>
<evidence type="ECO:0000256" key="2">
    <source>
        <dbReference type="ARBA" id="ARBA00004251"/>
    </source>
</evidence>
<comment type="catalytic activity">
    <reaction evidence="1 15">
        <text>GTP = 3',5'-cyclic GMP + diphosphate</text>
        <dbReference type="Rhea" id="RHEA:13665"/>
        <dbReference type="ChEBI" id="CHEBI:33019"/>
        <dbReference type="ChEBI" id="CHEBI:37565"/>
        <dbReference type="ChEBI" id="CHEBI:57746"/>
        <dbReference type="EC" id="4.6.1.2"/>
    </reaction>
</comment>
<dbReference type="Pfam" id="PF00211">
    <property type="entry name" value="Guanylate_cyc"/>
    <property type="match status" value="1"/>
</dbReference>
<dbReference type="AlphaFoldDB" id="A0AAN9TX99"/>
<keyword evidence="4" id="KW-0812">Transmembrane</keyword>
<dbReference type="Pfam" id="PF01094">
    <property type="entry name" value="ANF_receptor"/>
    <property type="match status" value="1"/>
</dbReference>
<dbReference type="FunFam" id="1.10.510.10:FF:000420">
    <property type="entry name" value="Guanylate cyclase"/>
    <property type="match status" value="1"/>
</dbReference>
<dbReference type="InterPro" id="IPR000719">
    <property type="entry name" value="Prot_kinase_dom"/>
</dbReference>
<dbReference type="PROSITE" id="PS50011">
    <property type="entry name" value="PROTEIN_KINASE_DOM"/>
    <property type="match status" value="1"/>
</dbReference>
<evidence type="ECO:0000256" key="16">
    <source>
        <dbReference type="SAM" id="SignalP"/>
    </source>
</evidence>
<dbReference type="FunFam" id="3.30.70.1230:FF:000019">
    <property type="entry name" value="Guanylate cyclase"/>
    <property type="match status" value="1"/>
</dbReference>
<feature type="domain" description="Protein kinase" evidence="17">
    <location>
        <begin position="498"/>
        <end position="770"/>
    </location>
</feature>
<dbReference type="InterPro" id="IPR001828">
    <property type="entry name" value="ANF_lig-bd_rcpt"/>
</dbReference>
<dbReference type="GO" id="GO:0004383">
    <property type="term" value="F:guanylate cyclase activity"/>
    <property type="evidence" value="ECO:0007669"/>
    <property type="project" value="UniProtKB-EC"/>
</dbReference>
<keyword evidence="13 15" id="KW-0141">cGMP biosynthesis</keyword>
<dbReference type="GO" id="GO:0005886">
    <property type="term" value="C:plasma membrane"/>
    <property type="evidence" value="ECO:0007669"/>
    <property type="project" value="UniProtKB-SubCell"/>
</dbReference>
<reference evidence="19 20" key="1">
    <citation type="submission" date="2024-03" db="EMBL/GenBank/DDBJ databases">
        <title>Adaptation during the transition from Ophiocordyceps entomopathogen to insect associate is accompanied by gene loss and intensified selection.</title>
        <authorList>
            <person name="Ward C.M."/>
            <person name="Onetto C.A."/>
            <person name="Borneman A.R."/>
        </authorList>
    </citation>
    <scope>NUCLEOTIDE SEQUENCE [LARGE SCALE GENOMIC DNA]</scope>
    <source>
        <strain evidence="19">AWRI1</strain>
        <tissue evidence="19">Single Adult Female</tissue>
    </source>
</reference>
<dbReference type="GO" id="GO:0004016">
    <property type="term" value="F:adenylate cyclase activity"/>
    <property type="evidence" value="ECO:0007669"/>
    <property type="project" value="TreeGrafter"/>
</dbReference>
<comment type="caution">
    <text evidence="19">The sequence shown here is derived from an EMBL/GenBank/DDBJ whole genome shotgun (WGS) entry which is preliminary data.</text>
</comment>
<protein>
    <recommendedName>
        <fullName evidence="3 15">Guanylate cyclase</fullName>
        <ecNumber evidence="3 15">4.6.1.2</ecNumber>
    </recommendedName>
</protein>
<evidence type="ECO:0000256" key="10">
    <source>
        <dbReference type="ARBA" id="ARBA00023170"/>
    </source>
</evidence>
<dbReference type="InterPro" id="IPR011009">
    <property type="entry name" value="Kinase-like_dom_sf"/>
</dbReference>
<evidence type="ECO:0000259" key="17">
    <source>
        <dbReference type="PROSITE" id="PS50011"/>
    </source>
</evidence>
<dbReference type="GO" id="GO:0004672">
    <property type="term" value="F:protein kinase activity"/>
    <property type="evidence" value="ECO:0007669"/>
    <property type="project" value="InterPro"/>
</dbReference>
<dbReference type="InterPro" id="IPR011645">
    <property type="entry name" value="HNOB_dom_associated"/>
</dbReference>
<feature type="chain" id="PRO_5042908269" description="Guanylate cyclase" evidence="16">
    <location>
        <begin position="20"/>
        <end position="1030"/>
    </location>
</feature>
<keyword evidence="9" id="KW-0472">Membrane</keyword>
<dbReference type="GO" id="GO:0005524">
    <property type="term" value="F:ATP binding"/>
    <property type="evidence" value="ECO:0007669"/>
    <property type="project" value="InterPro"/>
</dbReference>
<feature type="signal peptide" evidence="16">
    <location>
        <begin position="1"/>
        <end position="19"/>
    </location>
</feature>
<dbReference type="GO" id="GO:0035556">
    <property type="term" value="P:intracellular signal transduction"/>
    <property type="evidence" value="ECO:0007669"/>
    <property type="project" value="InterPro"/>
</dbReference>
<comment type="subcellular location">
    <subcellularLocation>
        <location evidence="2">Cell membrane</location>
        <topology evidence="2">Single-pass type I membrane protein</topology>
    </subcellularLocation>
</comment>
<feature type="domain" description="Guanylate cyclase" evidence="18">
    <location>
        <begin position="838"/>
        <end position="968"/>
    </location>
</feature>
<evidence type="ECO:0000259" key="18">
    <source>
        <dbReference type="PROSITE" id="PS50125"/>
    </source>
</evidence>
<evidence type="ECO:0000256" key="7">
    <source>
        <dbReference type="ARBA" id="ARBA00022989"/>
    </source>
</evidence>
<dbReference type="PANTHER" id="PTHR11920">
    <property type="entry name" value="GUANYLYL CYCLASE"/>
    <property type="match status" value="1"/>
</dbReference>
<dbReference type="InterPro" id="IPR001245">
    <property type="entry name" value="Ser-Thr/Tyr_kinase_cat_dom"/>
</dbReference>
<dbReference type="GO" id="GO:0001653">
    <property type="term" value="F:peptide receptor activity"/>
    <property type="evidence" value="ECO:0007669"/>
    <property type="project" value="TreeGrafter"/>
</dbReference>
<dbReference type="Pfam" id="PF07701">
    <property type="entry name" value="HNOBA"/>
    <property type="match status" value="1"/>
</dbReference>
<dbReference type="SMART" id="SM00044">
    <property type="entry name" value="CYCc"/>
    <property type="match status" value="1"/>
</dbReference>
<sequence>MFFNLYFTALILAIEDVNESEILPAGWNLQFVAANIGLSKVKEKNYTEQQAFSSATVTVRKMTEMRDFGVASFIGPDKTCTPEALVAAAWNLPMISYGCADNAVSDKSVFQTFARTMPPSSKVSKSVVSLLKTFEWKKFTVVAGKHPSWCSTVMTDILELAERHKLQVTNFYQFSDYIPKHIQEMQAIVEETYPKTRVYVFIGEHIALMDFLFCMQQRNLLDRGDYIIISVDEEIYNPQVEKEKDETDQLFHSFRSVLKFTQSYASNPNYKELCTKIKEYSTKDPFNVPFHEKIFNSISVPVTAAHLYDAIKIYARSVAKIINSGGDFRNGTAVLEKIINQTYNSLQGFDVYIDGNGDAEGNYSVVAVRDEYSDTGTSRMVMQPVGFFHYPGNAALELPIFKYFNESRQFQWVGGKKPSAEPKCGFHGEKCAYAVNWKISVTFAALSTVVFISIILAVRHYKYEQKLAFLLWKIDIKDIVIIDTSIKDKKMKMMEENTKLLNEELTPKNSRLTLAYYKGNLVVMRRIHKKSMDLNRNIRNELIKIREVRHENLVQVIGACIDDGNTFILMEYYNRGSLQDVLMNYDIKLEQIFISSLVADIVRGMIYLHQSVINFHGNLRSSNCLIDSRWVLRISDFGLQEFGFQDDYDLRRKEIQRKLYKAPEFLSQDKESNQWGSQKGDIYSFGILLYEIVGRAGPWGRMNALENVSEIIRRVQQGRQNGILFRPNTNVLQTEKFIIDCMEKCWQEEPDSRPDFHTVRELLKGLHSGLKANIFDNMLAIMEKYSYNLEELVRERTHQLSQEKKRTEELLHEMLPPSVAESLKNGQRVIAESYDCVTIYFSDIVGFTALSARSTPLQVVHLLNELYTTCDSILSQYDVYKVETIGDAYMVASGLPLRNGNRHAGEIASMALHLLKKVGKFQIKHIPCERLKIRIGIHSGSCVAGVIGVKMPRYCLFGDTVNTASRMETAGKPLQIHISEMTKNLLEELGGYYSVMRGIVHIKGKGEMTTYWLVNEDPLVRQKRLLSLSS</sequence>
<evidence type="ECO:0000256" key="12">
    <source>
        <dbReference type="ARBA" id="ARBA00023239"/>
    </source>
</evidence>
<dbReference type="PROSITE" id="PS50125">
    <property type="entry name" value="GUANYLATE_CYCLASE_2"/>
    <property type="match status" value="1"/>
</dbReference>
<dbReference type="SUPFAM" id="SSF56112">
    <property type="entry name" value="Protein kinase-like (PK-like)"/>
    <property type="match status" value="1"/>
</dbReference>
<dbReference type="Gene3D" id="1.10.510.10">
    <property type="entry name" value="Transferase(Phosphotransferase) domain 1"/>
    <property type="match status" value="1"/>
</dbReference>
<evidence type="ECO:0000256" key="8">
    <source>
        <dbReference type="ARBA" id="ARBA00023134"/>
    </source>
</evidence>
<keyword evidence="20" id="KW-1185">Reference proteome</keyword>
<dbReference type="SUPFAM" id="SSF55073">
    <property type="entry name" value="Nucleotide cyclase"/>
    <property type="match status" value="1"/>
</dbReference>
<dbReference type="SUPFAM" id="SSF53822">
    <property type="entry name" value="Periplasmic binding protein-like I"/>
    <property type="match status" value="1"/>
</dbReference>
<comment type="similarity">
    <text evidence="14">Belongs to the adenylyl cyclase class-4/guanylyl cyclase family.</text>
</comment>
<dbReference type="EMBL" id="JBBCAQ010000022">
    <property type="protein sequence ID" value="KAK7590961.1"/>
    <property type="molecule type" value="Genomic_DNA"/>
</dbReference>
<evidence type="ECO:0000313" key="19">
    <source>
        <dbReference type="EMBL" id="KAK7590961.1"/>
    </source>
</evidence>
<proteinExistence type="inferred from homology"/>
<keyword evidence="5 16" id="KW-0732">Signal</keyword>
<dbReference type="InterPro" id="IPR018297">
    <property type="entry name" value="A/G_cyclase_CS"/>
</dbReference>
<dbReference type="GO" id="GO:0007168">
    <property type="term" value="P:receptor guanylyl cyclase signaling pathway"/>
    <property type="evidence" value="ECO:0007669"/>
    <property type="project" value="TreeGrafter"/>
</dbReference>
<gene>
    <name evidence="19" type="ORF">V9T40_002574</name>
</gene>